<dbReference type="PANTHER" id="PTHR43784:SF2">
    <property type="entry name" value="GDSL-LIKE LIPASE_ACYLHYDROLASE, PUTATIVE (AFU_ORTHOLOGUE AFUA_2G00820)-RELATED"/>
    <property type="match status" value="1"/>
</dbReference>
<sequence>MCSRTLQKTGALSAVSPHPTTTRHLEATRDAENVVMQPGLLPPIKQVVSMWQCCNCCHGWMRLDVNPICPDINMPTEPVSMAGINSSAYAWNQEFFDRQIQKYPAENTPAVATFSGVYDLIKKFLSASGDMETFLGPSTYQMLELEPLCKSCSIDTLLSGTDPRVARPMALLDDRCRRMHHSEPPGGHMRRDRGSLSSSQLLQELKKSRYGCIGETDAARRLLYVANPDCWVIVALASTASNVQATFLADFFYKYLGSRTSLGIHRPMRGPLIFGLEFHLQFYVWCEGGPQFHDSRKKRNGKPLRQSRQPYYLRLGDENEPQVHIYETQVSCLIAGIDEDSWVAYQFVDTYYQGEKPLAQDEQHGVKPDPLTGGLFDANLPIWTPREYFLIVYECRLKQVRHAMHNLIARLHLRLEPYTQDEGDMATSFGEGIINTMDQKKLMQRVLNEANCFLPQTIHSICKAIEVWDKFSRRDLAYLSDILKSDSKKSPIPSVKVVTMIEDHIDALRDLQRRAEEQRDLCTGLARKLEMQIVVEDNEVTARQQAGTEMTRYWTGIGLVFLPLTAVTGIFILIGAVVFFQKRSMGDQLDTIFSGDQWVLDWGGADAAAQFENTTLRQTFHMSIGADKIRIRFSNIFGKTDLPITAASIALPVGGKAGVGQIDTKTTKQVKFKGKKSVSVPAGEIVYSDPIDFKLKPLSNLALSVYTEKGQLGNKITGHPGSRTTSWMQKGNHVNAASVSQGSTKHWYFANGVDSWAPKDHFAVVLLGDSITDGRGSTDDTNDRWSDALAAHLQESGMSNVAVNNMAAGGNAILSGGLGPILLQRYKRDALEQPGAKFVVVFEGVNDIGPSATDEATQKRIKDGLIAAYIQIANDIKKAGMTTIGATITQMLGNQYHSPEREVTRVAINDWILKNGTFDHTVDFASLIGSGEKLLPQYDSGDGLHPNPAAYKLMGTKFPIKVFKK</sequence>
<organism evidence="5 6">
    <name type="scientific">Fusarium tjaetaba</name>
    <dbReference type="NCBI Taxonomy" id="1567544"/>
    <lineage>
        <taxon>Eukaryota</taxon>
        <taxon>Fungi</taxon>
        <taxon>Dikarya</taxon>
        <taxon>Ascomycota</taxon>
        <taxon>Pezizomycotina</taxon>
        <taxon>Sordariomycetes</taxon>
        <taxon>Hypocreomycetidae</taxon>
        <taxon>Hypocreales</taxon>
        <taxon>Nectriaceae</taxon>
        <taxon>Fusarium</taxon>
        <taxon>Fusarium fujikuroi species complex</taxon>
    </lineage>
</organism>
<evidence type="ECO:0000256" key="3">
    <source>
        <dbReference type="SAM" id="Phobius"/>
    </source>
</evidence>
<evidence type="ECO:0000259" key="4">
    <source>
        <dbReference type="Pfam" id="PF13472"/>
    </source>
</evidence>
<feature type="region of interest" description="Disordered" evidence="2">
    <location>
        <begin position="1"/>
        <end position="22"/>
    </location>
</feature>
<protein>
    <submittedName>
        <fullName evidence="5">Transcription factor SEF1</fullName>
    </submittedName>
</protein>
<dbReference type="InterPro" id="IPR036514">
    <property type="entry name" value="SGNH_hydro_sf"/>
</dbReference>
<dbReference type="AlphaFoldDB" id="A0A8H5VCA1"/>
<proteinExistence type="predicted"/>
<name>A0A8H5VCA1_9HYPO</name>
<dbReference type="OrthoDB" id="10071171at2759"/>
<evidence type="ECO:0000313" key="6">
    <source>
        <dbReference type="Proteomes" id="UP000530670"/>
    </source>
</evidence>
<keyword evidence="1" id="KW-0175">Coiled coil</keyword>
<feature type="compositionally biased region" description="Polar residues" evidence="2">
    <location>
        <begin position="1"/>
        <end position="10"/>
    </location>
</feature>
<gene>
    <name evidence="5" type="ORF">FTJAE_12907</name>
</gene>
<dbReference type="Pfam" id="PF13472">
    <property type="entry name" value="Lipase_GDSL_2"/>
    <property type="match status" value="1"/>
</dbReference>
<dbReference type="RefSeq" id="XP_037200039.1">
    <property type="nucleotide sequence ID" value="XM_037345997.1"/>
</dbReference>
<keyword evidence="6" id="KW-1185">Reference proteome</keyword>
<feature type="coiled-coil region" evidence="1">
    <location>
        <begin position="501"/>
        <end position="528"/>
    </location>
</feature>
<evidence type="ECO:0000256" key="1">
    <source>
        <dbReference type="SAM" id="Coils"/>
    </source>
</evidence>
<keyword evidence="3" id="KW-1133">Transmembrane helix</keyword>
<dbReference type="Gene3D" id="3.40.50.1110">
    <property type="entry name" value="SGNH hydrolase"/>
    <property type="match status" value="1"/>
</dbReference>
<dbReference type="PANTHER" id="PTHR43784">
    <property type="entry name" value="GDSL-LIKE LIPASE/ACYLHYDROLASE, PUTATIVE (AFU_ORTHOLOGUE AFUA_2G00820)-RELATED"/>
    <property type="match status" value="1"/>
</dbReference>
<keyword evidence="3" id="KW-0812">Transmembrane</keyword>
<reference evidence="5 6" key="1">
    <citation type="submission" date="2020-05" db="EMBL/GenBank/DDBJ databases">
        <title>Identification and distribution of gene clusters putatively required for synthesis of sphingolipid metabolism inhibitors in phylogenetically diverse species of the filamentous fungus Fusarium.</title>
        <authorList>
            <person name="Kim H.-S."/>
            <person name="Busman M."/>
            <person name="Brown D.W."/>
            <person name="Divon H."/>
            <person name="Uhlig S."/>
            <person name="Proctor R.H."/>
        </authorList>
    </citation>
    <scope>NUCLEOTIDE SEQUENCE [LARGE SCALE GENOMIC DNA]</scope>
    <source>
        <strain evidence="5 6">NRRL 66243</strain>
    </source>
</reference>
<dbReference type="GeneID" id="59298267"/>
<dbReference type="Proteomes" id="UP000530670">
    <property type="component" value="Unassembled WGS sequence"/>
</dbReference>
<dbReference type="CDD" id="cd01830">
    <property type="entry name" value="XynE_like"/>
    <property type="match status" value="1"/>
</dbReference>
<dbReference type="InterPro" id="IPR053140">
    <property type="entry name" value="GDSL_Rv0518-like"/>
</dbReference>
<dbReference type="EMBL" id="JAAQRI010000369">
    <property type="protein sequence ID" value="KAF5616760.1"/>
    <property type="molecule type" value="Genomic_DNA"/>
</dbReference>
<accession>A0A8H5VCA1</accession>
<dbReference type="SUPFAM" id="SSF52266">
    <property type="entry name" value="SGNH hydrolase"/>
    <property type="match status" value="1"/>
</dbReference>
<keyword evidence="3" id="KW-0472">Membrane</keyword>
<feature type="transmembrane region" description="Helical" evidence="3">
    <location>
        <begin position="553"/>
        <end position="580"/>
    </location>
</feature>
<comment type="caution">
    <text evidence="5">The sequence shown here is derived from an EMBL/GenBank/DDBJ whole genome shotgun (WGS) entry which is preliminary data.</text>
</comment>
<evidence type="ECO:0000256" key="2">
    <source>
        <dbReference type="SAM" id="MobiDB-lite"/>
    </source>
</evidence>
<evidence type="ECO:0000313" key="5">
    <source>
        <dbReference type="EMBL" id="KAF5616760.1"/>
    </source>
</evidence>
<feature type="domain" description="SGNH hydrolase-type esterase" evidence="4">
    <location>
        <begin position="766"/>
        <end position="953"/>
    </location>
</feature>
<dbReference type="InterPro" id="IPR013830">
    <property type="entry name" value="SGNH_hydro"/>
</dbReference>